<dbReference type="PANTHER" id="PTHR40094">
    <property type="entry name" value="ALPHA-2-MACROGLOBULIN HOMOLOG"/>
    <property type="match status" value="1"/>
</dbReference>
<keyword evidence="2" id="KW-0732">Signal</keyword>
<evidence type="ECO:0000313" key="6">
    <source>
        <dbReference type="EMBL" id="SCC33491.1"/>
    </source>
</evidence>
<evidence type="ECO:0000259" key="5">
    <source>
        <dbReference type="SMART" id="SM01360"/>
    </source>
</evidence>
<dbReference type="InterPro" id="IPR026284">
    <property type="entry name" value="A2MG_proteobact"/>
</dbReference>
<dbReference type="Proteomes" id="UP000199670">
    <property type="component" value="Unassembled WGS sequence"/>
</dbReference>
<dbReference type="Gene3D" id="2.60.40.1930">
    <property type="match status" value="1"/>
</dbReference>
<evidence type="ECO:0000256" key="1">
    <source>
        <dbReference type="ARBA" id="ARBA00010556"/>
    </source>
</evidence>
<dbReference type="InterPro" id="IPR041246">
    <property type="entry name" value="Bact_MG10"/>
</dbReference>
<dbReference type="SMART" id="SM01360">
    <property type="entry name" value="A2M"/>
    <property type="match status" value="1"/>
</dbReference>
<evidence type="ECO:0000256" key="2">
    <source>
        <dbReference type="ARBA" id="ARBA00022729"/>
    </source>
</evidence>
<dbReference type="InterPro" id="IPR051802">
    <property type="entry name" value="YfhM-like"/>
</dbReference>
<proteinExistence type="inferred from homology"/>
<dbReference type="InterPro" id="IPR049120">
    <property type="entry name" value="A2M_bMG2"/>
</dbReference>
<feature type="region of interest" description="Disordered" evidence="3">
    <location>
        <begin position="38"/>
        <end position="71"/>
    </location>
</feature>
<name>A0A1C4DQB1_9GAMM</name>
<dbReference type="PIRSF" id="PIRSF038980">
    <property type="entry name" value="A2M_bac"/>
    <property type="match status" value="1"/>
</dbReference>
<dbReference type="InterPro" id="IPR008930">
    <property type="entry name" value="Terpenoid_cyclase/PrenylTrfase"/>
</dbReference>
<feature type="domain" description="Alpha-2-macroglobulin bait region" evidence="4">
    <location>
        <begin position="795"/>
        <end position="942"/>
    </location>
</feature>
<dbReference type="InterPro" id="IPR041203">
    <property type="entry name" value="Bact_A2M_MG5"/>
</dbReference>
<evidence type="ECO:0000256" key="3">
    <source>
        <dbReference type="SAM" id="MobiDB-lite"/>
    </source>
</evidence>
<dbReference type="Pfam" id="PF01835">
    <property type="entry name" value="MG2"/>
    <property type="match status" value="1"/>
</dbReference>
<dbReference type="PANTHER" id="PTHR40094:SF1">
    <property type="entry name" value="UBIQUITIN DOMAIN-CONTAINING PROTEIN"/>
    <property type="match status" value="1"/>
</dbReference>
<dbReference type="InterPro" id="IPR001599">
    <property type="entry name" value="Macroglobln_a2"/>
</dbReference>
<dbReference type="OrthoDB" id="9767116at2"/>
<dbReference type="GO" id="GO:0004866">
    <property type="term" value="F:endopeptidase inhibitor activity"/>
    <property type="evidence" value="ECO:0007669"/>
    <property type="project" value="InterPro"/>
</dbReference>
<protein>
    <recommendedName>
        <fullName evidence="8">Alpha-2-macroglobulin</fullName>
    </recommendedName>
</protein>
<reference evidence="7" key="1">
    <citation type="submission" date="2016-08" db="EMBL/GenBank/DDBJ databases">
        <authorList>
            <person name="Varghese N."/>
            <person name="Submissions Spin"/>
        </authorList>
    </citation>
    <scope>NUCLEOTIDE SEQUENCE [LARGE SCALE GENOMIC DNA]</scope>
    <source>
        <strain evidence="7">R-53248</strain>
    </source>
</reference>
<dbReference type="Pfam" id="PF07703">
    <property type="entry name" value="A2M_BRD"/>
    <property type="match status" value="1"/>
</dbReference>
<dbReference type="SUPFAM" id="SSF48239">
    <property type="entry name" value="Terpenoid cyclases/Protein prenyltransferases"/>
    <property type="match status" value="1"/>
</dbReference>
<dbReference type="Pfam" id="PF17962">
    <property type="entry name" value="bMG6"/>
    <property type="match status" value="1"/>
</dbReference>
<dbReference type="Pfam" id="PF11974">
    <property type="entry name" value="bMG3"/>
    <property type="match status" value="1"/>
</dbReference>
<dbReference type="Pfam" id="PF17973">
    <property type="entry name" value="bMG10"/>
    <property type="match status" value="1"/>
</dbReference>
<dbReference type="Gene3D" id="1.50.10.20">
    <property type="match status" value="1"/>
</dbReference>
<dbReference type="Pfam" id="PF17972">
    <property type="entry name" value="bMG5"/>
    <property type="match status" value="1"/>
</dbReference>
<organism evidence="6 7">
    <name type="scientific">Gilliamella bombicola</name>
    <dbReference type="NCBI Taxonomy" id="1798182"/>
    <lineage>
        <taxon>Bacteria</taxon>
        <taxon>Pseudomonadati</taxon>
        <taxon>Pseudomonadota</taxon>
        <taxon>Gammaproteobacteria</taxon>
        <taxon>Orbales</taxon>
        <taxon>Orbaceae</taxon>
        <taxon>Gilliamella</taxon>
    </lineage>
</organism>
<evidence type="ECO:0008006" key="8">
    <source>
        <dbReference type="Google" id="ProtNLM"/>
    </source>
</evidence>
<dbReference type="InterPro" id="IPR021868">
    <property type="entry name" value="Alpha_2_Macroglob_MG3"/>
</dbReference>
<dbReference type="Pfam" id="PF17970">
    <property type="entry name" value="bMG1"/>
    <property type="match status" value="1"/>
</dbReference>
<dbReference type="GO" id="GO:0005615">
    <property type="term" value="C:extracellular space"/>
    <property type="evidence" value="ECO:0007669"/>
    <property type="project" value="InterPro"/>
</dbReference>
<feature type="domain" description="Alpha-2-macroglobulin" evidence="5">
    <location>
        <begin position="1005"/>
        <end position="1094"/>
    </location>
</feature>
<keyword evidence="7" id="KW-1185">Reference proteome</keyword>
<dbReference type="Pfam" id="PF00207">
    <property type="entry name" value="A2M"/>
    <property type="match status" value="1"/>
</dbReference>
<dbReference type="InterPro" id="IPR040639">
    <property type="entry name" value="A2MG_MG1"/>
</dbReference>
<dbReference type="InterPro" id="IPR041462">
    <property type="entry name" value="Bact_A2M_MG6"/>
</dbReference>
<evidence type="ECO:0000259" key="4">
    <source>
        <dbReference type="SMART" id="SM01359"/>
    </source>
</evidence>
<dbReference type="InterPro" id="IPR011625">
    <property type="entry name" value="A2M_N_BRD"/>
</dbReference>
<dbReference type="SMART" id="SM01419">
    <property type="entry name" value="Thiol-ester_cl"/>
    <property type="match status" value="1"/>
</dbReference>
<gene>
    <name evidence="6" type="ORF">GA0061081_1211</name>
</gene>
<dbReference type="Pfam" id="PF07678">
    <property type="entry name" value="TED_complement"/>
    <property type="match status" value="1"/>
</dbReference>
<dbReference type="STRING" id="1798182.GA0061081_1211"/>
<dbReference type="Pfam" id="PF21142">
    <property type="entry name" value="A2M_bMG2"/>
    <property type="match status" value="1"/>
</dbReference>
<dbReference type="InterPro" id="IPR047565">
    <property type="entry name" value="Alpha-macroglob_thiol-ester_cl"/>
</dbReference>
<dbReference type="SMART" id="SM01359">
    <property type="entry name" value="A2M_N_2"/>
    <property type="match status" value="1"/>
</dbReference>
<dbReference type="InterPro" id="IPR011626">
    <property type="entry name" value="Alpha-macroglobulin_TED"/>
</dbReference>
<dbReference type="EMBL" id="FMAQ01000021">
    <property type="protein sequence ID" value="SCC33491.1"/>
    <property type="molecule type" value="Genomic_DNA"/>
</dbReference>
<dbReference type="InterPro" id="IPR002890">
    <property type="entry name" value="MG2"/>
</dbReference>
<dbReference type="CDD" id="cd02891">
    <property type="entry name" value="A2M_like"/>
    <property type="match status" value="1"/>
</dbReference>
<accession>A0A1C4DQB1</accession>
<evidence type="ECO:0000313" key="7">
    <source>
        <dbReference type="Proteomes" id="UP000199670"/>
    </source>
</evidence>
<sequence>MIDYDIWGVMKMGLVKQAAVLSMLLVLVSCDNKDAKQNANSELSTTPSEFVDNNHTTDPNDNAKIDNQSKPLFKPSPELVEKYHDKELKVIDSSEVILDGSSTLVITFSVPLNPNLKFSNLLRLVDRQTGNVDGAWELSDNGLELRHRYLEPNRDLELTIDKMLAGINGSSLAAVYQTHIKTQDRKPMVGFASSGYLLPSKSMSGLPVVTLNVDKVDVNFFKIKPEKLSDFIDNYGFINQLSFWDSKDLHQFVDLVYTSRFDLNPKRNSQETVLLDLSSITPLQQEGVYFAVMNQAGIHNYSNPVSMFSISSIGFAVHAYENGKLSVITHALDNGKPLSDINLSVLCSKSIRDSNKDCKTVSAKTDANGYADITLPKGMEYALLTASDGKQISLVNLDRGALNLSEYNLMGSAFYQKQLFAFGARDLYRPKETVYFNALLRDANGKPLPVQPIVVDVMSPDNLVVENFTIKAKVDSNGLYQWQYAIPANAETGKWAFRFNLGDDNYRYAYFNVEEFLPERMGMEITTTSNNPIMLDNEIRFDVKGWYLYGAPASGNRLESYVYVKKIDTIPELADYKIGNVVDNGGDRQLDNIDTLLDNNGIAQIKINTKDWGKLSSPINVVLQASLLDSGGRPVTRYASQAIWPSEQMPAVRALFSQSPYYDWSLDRYQNSPTVDKGANAEFEVAYVDVEGNKLAARNLKARVIRERRNYYWSWSDDSGWHQEYNSNEFVVQEQPLSIDENGTAKVSYQTDDYGSYRIEVIDTKNGVTSSLRFRSGYDWEDNTNGTHSVRPDQVKLSLDKTAYSVGDTAKIHVQAPVAGSGYISLETNDGMLWKQDITVDDDGLDVDIPIQDWGRHDIYISAMIIRPSTDAAVQTIKRAIGLLYLPIDTSDRQLNVSIEAPKKTEPEKTIPITIKMDKNAIQQNHKVTVLVSAVDSGVLNITNFVTPDPYSTFLGRKRYNVDLYDVYGKLIEGKGRNVNMSFGGDAMLGASAGGKKPSNDVNIVAQQLQTIQLNDDGEGVVDLALPDFNGELRIMAQAWDDTRFGKAEQTMLVASPVVAELSTPRFLSGGDQANLALDLNNLTDKAQTMQIEVSTDGLVYQNSDKVVTLTLDSKQRQIIQVPIAADYGYGQGTVTVNVKGILLEDGSDYQIKRSWNIGVRPAYAATTRYYSIAINGGESWSLPGDSLVDMIDNTVDGKLIVSNQPPLNIAQYVKTLFAYPYGCLEQTISGLTPSLYANQEQLSALGIKTESDDKRREKVQLGISRILSMQRNNGSFGLWSRDSAEEYWLTVYATDFLLQAKERGYNVNNNALDAAISRISQYVYDTNAFNSLQNYYDNSQVIDYTHFATKAYALMVLTKQNKITVSVRNEINRMYQQITQGNVKVFSPLPIAQLALSAKLAGFDNIYDSLIPQVFTTSYNHQYSWLGEYGSAIRDNALVLSLLVDNGLSVDKQADYLIQLSDLLNDTRYFSTQELNALFMAGWSLEQHKSSQKFDVVINNHTNNVNSALSRSLDFADLSNGLTISNPENAQPLYVKFTVSGYGKKSPAPTSDNSELTIKRTYYDLNGNKIQPNNMKVGDLMVVLLEVNAHKEAVHDALIVDFLPAGVELENQNLTNSSVSLQAIPELANLLKDEDSNDVKYQEFRDDRYVAAVDINHYVSDGTYRTRVAYLARAVTAGNYMIPYPYVESMYRPERFAIGQSFDLISIVERNGESNISDQQ</sequence>
<comment type="similarity">
    <text evidence="1">Belongs to the protease inhibitor I39 (alpha-2-macroglobulin) family. Bacterial alpha-2-macroglobulin subfamily.</text>
</comment>
<feature type="compositionally biased region" description="Polar residues" evidence="3">
    <location>
        <begin position="38"/>
        <end position="70"/>
    </location>
</feature>